<evidence type="ECO:0000313" key="7">
    <source>
        <dbReference type="Proteomes" id="UP000005408"/>
    </source>
</evidence>
<evidence type="ECO:0000313" key="6">
    <source>
        <dbReference type="EnsemblMetazoa" id="G19668.1:cds"/>
    </source>
</evidence>
<dbReference type="PROSITE" id="PS50089">
    <property type="entry name" value="ZF_RING_2"/>
    <property type="match status" value="1"/>
</dbReference>
<accession>A0A8W8JJD6</accession>
<evidence type="ECO:0000256" key="1">
    <source>
        <dbReference type="ARBA" id="ARBA00022723"/>
    </source>
</evidence>
<dbReference type="InterPro" id="IPR001841">
    <property type="entry name" value="Znf_RING"/>
</dbReference>
<dbReference type="SUPFAM" id="SSF57850">
    <property type="entry name" value="RING/U-box"/>
    <property type="match status" value="1"/>
</dbReference>
<evidence type="ECO:0000256" key="2">
    <source>
        <dbReference type="ARBA" id="ARBA00022771"/>
    </source>
</evidence>
<dbReference type="FunFam" id="1.10.1170.10:FF:000002">
    <property type="entry name" value="Baculoviral IAP repeat containing 7"/>
    <property type="match status" value="1"/>
</dbReference>
<organism evidence="6 7">
    <name type="scientific">Magallana gigas</name>
    <name type="common">Pacific oyster</name>
    <name type="synonym">Crassostrea gigas</name>
    <dbReference type="NCBI Taxonomy" id="29159"/>
    <lineage>
        <taxon>Eukaryota</taxon>
        <taxon>Metazoa</taxon>
        <taxon>Spiralia</taxon>
        <taxon>Lophotrochozoa</taxon>
        <taxon>Mollusca</taxon>
        <taxon>Bivalvia</taxon>
        <taxon>Autobranchia</taxon>
        <taxon>Pteriomorphia</taxon>
        <taxon>Ostreida</taxon>
        <taxon>Ostreoidea</taxon>
        <taxon>Ostreidae</taxon>
        <taxon>Magallana</taxon>
    </lineage>
</organism>
<dbReference type="InterPro" id="IPR011029">
    <property type="entry name" value="DEATH-like_dom_sf"/>
</dbReference>
<keyword evidence="7" id="KW-1185">Reference proteome</keyword>
<dbReference type="EnsemblMetazoa" id="G19668.1">
    <property type="protein sequence ID" value="G19668.1:cds"/>
    <property type="gene ID" value="G19668"/>
</dbReference>
<evidence type="ECO:0000256" key="4">
    <source>
        <dbReference type="PROSITE-ProRule" id="PRU00175"/>
    </source>
</evidence>
<feature type="domain" description="RING-type" evidence="5">
    <location>
        <begin position="24"/>
        <end position="58"/>
    </location>
</feature>
<dbReference type="AlphaFoldDB" id="A0A8W8JJD6"/>
<sequence length="71" mass="8065">MMDIPNEIDFLINENCKLRDQVTCKRCMKKNVSSVFDPCGHIIYCSDCALAVKACPVCLEEVKNVIRVNLE</sequence>
<evidence type="ECO:0000259" key="5">
    <source>
        <dbReference type="PROSITE" id="PS50089"/>
    </source>
</evidence>
<proteinExistence type="predicted"/>
<name>A0A8W8JJD6_MAGGI</name>
<dbReference type="Proteomes" id="UP000005408">
    <property type="component" value="Unassembled WGS sequence"/>
</dbReference>
<evidence type="ECO:0000256" key="3">
    <source>
        <dbReference type="ARBA" id="ARBA00022833"/>
    </source>
</evidence>
<dbReference type="SMART" id="SM00184">
    <property type="entry name" value="RING"/>
    <property type="match status" value="1"/>
</dbReference>
<keyword evidence="3" id="KW-0862">Zinc</keyword>
<reference evidence="6" key="1">
    <citation type="submission" date="2022-08" db="UniProtKB">
        <authorList>
            <consortium name="EnsemblMetazoa"/>
        </authorList>
    </citation>
    <scope>IDENTIFICATION</scope>
    <source>
        <strain evidence="6">05x7-T-G4-1.051#20</strain>
    </source>
</reference>
<keyword evidence="2 4" id="KW-0863">Zinc-finger</keyword>
<dbReference type="Pfam" id="PF13920">
    <property type="entry name" value="zf-C3HC4_3"/>
    <property type="match status" value="1"/>
</dbReference>
<dbReference type="GO" id="GO:0008270">
    <property type="term" value="F:zinc ion binding"/>
    <property type="evidence" value="ECO:0007669"/>
    <property type="project" value="UniProtKB-KW"/>
</dbReference>
<keyword evidence="1" id="KW-0479">Metal-binding</keyword>
<dbReference type="Gene3D" id="1.10.1170.10">
    <property type="entry name" value="Inhibitor Of Apoptosis Protein (2mihbC-IAP-1), Chain A"/>
    <property type="match status" value="1"/>
</dbReference>
<protein>
    <recommendedName>
        <fullName evidence="5">RING-type domain-containing protein</fullName>
    </recommendedName>
</protein>
<dbReference type="Gene3D" id="1.10.533.10">
    <property type="entry name" value="Death Domain, Fas"/>
    <property type="match status" value="1"/>
</dbReference>